<dbReference type="PANTHER" id="PTHR24567">
    <property type="entry name" value="CRP FAMILY TRANSCRIPTIONAL REGULATORY PROTEIN"/>
    <property type="match status" value="1"/>
</dbReference>
<accession>A0A3M7LC76</accession>
<dbReference type="CDD" id="cd00092">
    <property type="entry name" value="HTH_CRP"/>
    <property type="match status" value="1"/>
</dbReference>
<dbReference type="SUPFAM" id="SSF46785">
    <property type="entry name" value="Winged helix' DNA-binding domain"/>
    <property type="match status" value="1"/>
</dbReference>
<dbReference type="CDD" id="cd00038">
    <property type="entry name" value="CAP_ED"/>
    <property type="match status" value="1"/>
</dbReference>
<dbReference type="GO" id="GO:0003677">
    <property type="term" value="F:DNA binding"/>
    <property type="evidence" value="ECO:0007669"/>
    <property type="project" value="UniProtKB-KW"/>
</dbReference>
<dbReference type="SMART" id="SM00100">
    <property type="entry name" value="cNMP"/>
    <property type="match status" value="1"/>
</dbReference>
<keyword evidence="7" id="KW-1185">Reference proteome</keyword>
<dbReference type="RefSeq" id="WP_122547259.1">
    <property type="nucleotide sequence ID" value="NZ_QWIV01000013.1"/>
</dbReference>
<dbReference type="GO" id="GO:0003700">
    <property type="term" value="F:DNA-binding transcription factor activity"/>
    <property type="evidence" value="ECO:0007669"/>
    <property type="project" value="TreeGrafter"/>
</dbReference>
<dbReference type="PROSITE" id="PS51063">
    <property type="entry name" value="HTH_CRP_2"/>
    <property type="match status" value="1"/>
</dbReference>
<evidence type="ECO:0000259" key="5">
    <source>
        <dbReference type="PROSITE" id="PS51063"/>
    </source>
</evidence>
<evidence type="ECO:0000313" key="7">
    <source>
        <dbReference type="Proteomes" id="UP000267524"/>
    </source>
</evidence>
<dbReference type="Gene3D" id="2.60.120.10">
    <property type="entry name" value="Jelly Rolls"/>
    <property type="match status" value="1"/>
</dbReference>
<dbReference type="InterPro" id="IPR014710">
    <property type="entry name" value="RmlC-like_jellyroll"/>
</dbReference>
<keyword evidence="3" id="KW-0804">Transcription</keyword>
<dbReference type="PANTHER" id="PTHR24567:SF26">
    <property type="entry name" value="REGULATORY PROTEIN YEIL"/>
    <property type="match status" value="1"/>
</dbReference>
<dbReference type="InterPro" id="IPR036390">
    <property type="entry name" value="WH_DNA-bd_sf"/>
</dbReference>
<dbReference type="SUPFAM" id="SSF51206">
    <property type="entry name" value="cAMP-binding domain-like"/>
    <property type="match status" value="1"/>
</dbReference>
<sequence length="197" mass="23125">MNINRDLLLSSGAEVKTYKTGELIFREGDHAFYYFQIERGKIKLNSYNEEGNEFIQNILSEKQSFGESFLFLDRLYVMNAICLENSEIIRLSKPFFIELLKKTPHLSMEMNTCLSERLYHKVFMLQNISSQNPILRIIGLLNYLKSFHDSNSGQFQVELTRQQLANLVGLRVETVIRTIKKMEKEGKIKIENRKILY</sequence>
<evidence type="ECO:0000313" key="6">
    <source>
        <dbReference type="EMBL" id="RMZ60137.1"/>
    </source>
</evidence>
<keyword evidence="1" id="KW-0805">Transcription regulation</keyword>
<dbReference type="Proteomes" id="UP000267524">
    <property type="component" value="Unassembled WGS sequence"/>
</dbReference>
<evidence type="ECO:0000256" key="1">
    <source>
        <dbReference type="ARBA" id="ARBA00023015"/>
    </source>
</evidence>
<dbReference type="InterPro" id="IPR018490">
    <property type="entry name" value="cNMP-bd_dom_sf"/>
</dbReference>
<dbReference type="GO" id="GO:0005829">
    <property type="term" value="C:cytosol"/>
    <property type="evidence" value="ECO:0007669"/>
    <property type="project" value="TreeGrafter"/>
</dbReference>
<dbReference type="Pfam" id="PF00027">
    <property type="entry name" value="cNMP_binding"/>
    <property type="match status" value="1"/>
</dbReference>
<proteinExistence type="predicted"/>
<feature type="domain" description="HTH crp-type" evidence="5">
    <location>
        <begin position="131"/>
        <end position="197"/>
    </location>
</feature>
<dbReference type="InterPro" id="IPR050397">
    <property type="entry name" value="Env_Response_Regulators"/>
</dbReference>
<gene>
    <name evidence="6" type="ORF">D1632_11160</name>
</gene>
<feature type="domain" description="Cyclic nucleotide-binding" evidence="4">
    <location>
        <begin position="16"/>
        <end position="117"/>
    </location>
</feature>
<keyword evidence="2" id="KW-0238">DNA-binding</keyword>
<dbReference type="SMART" id="SM00419">
    <property type="entry name" value="HTH_CRP"/>
    <property type="match status" value="1"/>
</dbReference>
<dbReference type="InterPro" id="IPR000595">
    <property type="entry name" value="cNMP-bd_dom"/>
</dbReference>
<dbReference type="AlphaFoldDB" id="A0A3M7LC76"/>
<dbReference type="PRINTS" id="PR00034">
    <property type="entry name" value="HTHCRP"/>
</dbReference>
<organism evidence="6 7">
    <name type="scientific">Chryseobacterium nematophagum</name>
    <dbReference type="NCBI Taxonomy" id="2305228"/>
    <lineage>
        <taxon>Bacteria</taxon>
        <taxon>Pseudomonadati</taxon>
        <taxon>Bacteroidota</taxon>
        <taxon>Flavobacteriia</taxon>
        <taxon>Flavobacteriales</taxon>
        <taxon>Weeksellaceae</taxon>
        <taxon>Chryseobacterium group</taxon>
        <taxon>Chryseobacterium</taxon>
    </lineage>
</organism>
<dbReference type="PROSITE" id="PS50042">
    <property type="entry name" value="CNMP_BINDING_3"/>
    <property type="match status" value="1"/>
</dbReference>
<evidence type="ECO:0000259" key="4">
    <source>
        <dbReference type="PROSITE" id="PS50042"/>
    </source>
</evidence>
<evidence type="ECO:0000256" key="2">
    <source>
        <dbReference type="ARBA" id="ARBA00023125"/>
    </source>
</evidence>
<dbReference type="Pfam" id="PF13545">
    <property type="entry name" value="HTH_Crp_2"/>
    <property type="match status" value="1"/>
</dbReference>
<protein>
    <submittedName>
        <fullName evidence="6">Crp/Fnr family transcriptional regulator</fullName>
    </submittedName>
</protein>
<dbReference type="EMBL" id="QWIV01000013">
    <property type="protein sequence ID" value="RMZ60137.1"/>
    <property type="molecule type" value="Genomic_DNA"/>
</dbReference>
<evidence type="ECO:0000256" key="3">
    <source>
        <dbReference type="ARBA" id="ARBA00023163"/>
    </source>
</evidence>
<name>A0A3M7LC76_9FLAO</name>
<dbReference type="InterPro" id="IPR012318">
    <property type="entry name" value="HTH_CRP"/>
</dbReference>
<comment type="caution">
    <text evidence="6">The sequence shown here is derived from an EMBL/GenBank/DDBJ whole genome shotgun (WGS) entry which is preliminary data.</text>
</comment>
<reference evidence="6 7" key="1">
    <citation type="submission" date="2018-08" db="EMBL/GenBank/DDBJ databases">
        <title>Chryseobacterium nematophagum: a novel matrix digesting pathogen of nematodes.</title>
        <authorList>
            <person name="Page A."/>
            <person name="Roberts M."/>
            <person name="Felix M.-A."/>
            <person name="Weir W."/>
        </authorList>
    </citation>
    <scope>NUCLEOTIDE SEQUENCE [LARGE SCALE GENOMIC DNA]</scope>
    <source>
        <strain evidence="6 7">JUb275</strain>
    </source>
</reference>